<dbReference type="EC" id="3.4.11.1" evidence="7"/>
<feature type="active site" evidence="7">
    <location>
        <position position="357"/>
    </location>
</feature>
<evidence type="ECO:0000256" key="4">
    <source>
        <dbReference type="ARBA" id="ARBA00022438"/>
    </source>
</evidence>
<comment type="catalytic activity">
    <reaction evidence="1 7">
        <text>Release of an N-terminal amino acid, Xaa-|-Yaa-, in which Xaa is preferably Leu, but may be other amino acids including Pro although not Arg or Lys, and Yaa may be Pro. Amino acid amides and methyl esters are also readily hydrolyzed, but rates on arylamides are exceedingly low.</text>
        <dbReference type="EC" id="3.4.11.1"/>
    </reaction>
</comment>
<dbReference type="EC" id="3.4.11.10" evidence="7"/>
<dbReference type="GO" id="GO:0005737">
    <property type="term" value="C:cytoplasm"/>
    <property type="evidence" value="ECO:0007669"/>
    <property type="project" value="UniProtKB-SubCell"/>
</dbReference>
<dbReference type="SUPFAM" id="SSF52949">
    <property type="entry name" value="Macro domain-like"/>
    <property type="match status" value="1"/>
</dbReference>
<keyword evidence="7" id="KW-0479">Metal-binding</keyword>
<dbReference type="Pfam" id="PF00883">
    <property type="entry name" value="Peptidase_M17"/>
    <property type="match status" value="1"/>
</dbReference>
<protein>
    <recommendedName>
        <fullName evidence="7">Probable cytosol aminopeptidase</fullName>
        <ecNumber evidence="7">3.4.11.1</ecNumber>
    </recommendedName>
    <alternativeName>
        <fullName evidence="7">Leucine aminopeptidase</fullName>
        <shortName evidence="7">LAP</shortName>
        <ecNumber evidence="7">3.4.11.10</ecNumber>
    </alternativeName>
    <alternativeName>
        <fullName evidence="7">Leucyl aminopeptidase</fullName>
    </alternativeName>
</protein>
<reference evidence="9 10" key="1">
    <citation type="journal article" date="2016" name="Nat. Commun.">
        <title>Thousands of microbial genomes shed light on interconnected biogeochemical processes in an aquifer system.</title>
        <authorList>
            <person name="Anantharaman K."/>
            <person name="Brown C.T."/>
            <person name="Hug L.A."/>
            <person name="Sharon I."/>
            <person name="Castelle C.J."/>
            <person name="Probst A.J."/>
            <person name="Thomas B.C."/>
            <person name="Singh A."/>
            <person name="Wilkins M.J."/>
            <person name="Karaoz U."/>
            <person name="Brodie E.L."/>
            <person name="Williams K.H."/>
            <person name="Hubbard S.S."/>
            <person name="Banfield J.F."/>
        </authorList>
    </citation>
    <scope>NUCLEOTIDE SEQUENCE [LARGE SCALE GENOMIC DNA]</scope>
</reference>
<organism evidence="9 10">
    <name type="scientific">Candidatus Liptonbacteria bacterium RIFCSPLOWO2_01_FULL_45_15</name>
    <dbReference type="NCBI Taxonomy" id="1798649"/>
    <lineage>
        <taxon>Bacteria</taxon>
        <taxon>Candidatus Liptoniibacteriota</taxon>
    </lineage>
</organism>
<comment type="similarity">
    <text evidence="3 7">Belongs to the peptidase M17 family.</text>
</comment>
<dbReference type="InterPro" id="IPR000819">
    <property type="entry name" value="Peptidase_M17_C"/>
</dbReference>
<keyword evidence="5 7" id="KW-0645">Protease</keyword>
<dbReference type="InterPro" id="IPR043472">
    <property type="entry name" value="Macro_dom-like"/>
</dbReference>
<gene>
    <name evidence="7" type="primary">pepA</name>
    <name evidence="9" type="ORF">A3B13_03685</name>
</gene>
<dbReference type="PANTHER" id="PTHR11963">
    <property type="entry name" value="LEUCINE AMINOPEPTIDASE-RELATED"/>
    <property type="match status" value="1"/>
</dbReference>
<feature type="active site" evidence="7">
    <location>
        <position position="283"/>
    </location>
</feature>
<comment type="cofactor">
    <cofactor evidence="7">
        <name>Mn(2+)</name>
        <dbReference type="ChEBI" id="CHEBI:29035"/>
    </cofactor>
    <text evidence="7">Binds 2 manganese ions per subunit.</text>
</comment>
<comment type="subcellular location">
    <subcellularLocation>
        <location evidence="7">Cytoplasm</location>
    </subcellularLocation>
</comment>
<feature type="domain" description="Cytosol aminopeptidase" evidence="8">
    <location>
        <begin position="190"/>
        <end position="507"/>
    </location>
</feature>
<dbReference type="PANTHER" id="PTHR11963:SF23">
    <property type="entry name" value="CYTOSOL AMINOPEPTIDASE"/>
    <property type="match status" value="1"/>
</dbReference>
<dbReference type="Gene3D" id="3.40.630.10">
    <property type="entry name" value="Zn peptidases"/>
    <property type="match status" value="1"/>
</dbReference>
<comment type="catalytic activity">
    <reaction evidence="2 7">
        <text>Release of an N-terminal amino acid, preferentially leucine, but not glutamic or aspartic acids.</text>
        <dbReference type="EC" id="3.4.11.10"/>
    </reaction>
</comment>
<dbReference type="GO" id="GO:0070006">
    <property type="term" value="F:metalloaminopeptidase activity"/>
    <property type="evidence" value="ECO:0007669"/>
    <property type="project" value="InterPro"/>
</dbReference>
<proteinExistence type="inferred from homology"/>
<dbReference type="STRING" id="1798649.A3B13_03685"/>
<dbReference type="InterPro" id="IPR011356">
    <property type="entry name" value="Leucine_aapep/pepB"/>
</dbReference>
<comment type="caution">
    <text evidence="9">The sequence shown here is derived from an EMBL/GenBank/DDBJ whole genome shotgun (WGS) entry which is preliminary data.</text>
</comment>
<evidence type="ECO:0000313" key="9">
    <source>
        <dbReference type="EMBL" id="OGZ01181.1"/>
    </source>
</evidence>
<dbReference type="PRINTS" id="PR00481">
    <property type="entry name" value="LAMNOPPTDASE"/>
</dbReference>
<accession>A0A1G2CKK7</accession>
<keyword evidence="4 7" id="KW-0031">Aminopeptidase</keyword>
<evidence type="ECO:0000256" key="2">
    <source>
        <dbReference type="ARBA" id="ARBA00000967"/>
    </source>
</evidence>
<feature type="binding site" evidence="7">
    <location>
        <position position="271"/>
    </location>
    <ligand>
        <name>Mn(2+)</name>
        <dbReference type="ChEBI" id="CHEBI:29035"/>
        <label>2</label>
    </ligand>
</feature>
<feature type="binding site" evidence="7">
    <location>
        <position position="355"/>
    </location>
    <ligand>
        <name>Mn(2+)</name>
        <dbReference type="ChEBI" id="CHEBI:29035"/>
        <label>2</label>
    </ligand>
</feature>
<evidence type="ECO:0000256" key="1">
    <source>
        <dbReference type="ARBA" id="ARBA00000135"/>
    </source>
</evidence>
<evidence type="ECO:0000256" key="3">
    <source>
        <dbReference type="ARBA" id="ARBA00009528"/>
    </source>
</evidence>
<dbReference type="EMBL" id="MHKZ01000005">
    <property type="protein sequence ID" value="OGZ01181.1"/>
    <property type="molecule type" value="Genomic_DNA"/>
</dbReference>
<dbReference type="GO" id="GO:0030145">
    <property type="term" value="F:manganese ion binding"/>
    <property type="evidence" value="ECO:0007669"/>
    <property type="project" value="UniProtKB-UniRule"/>
</dbReference>
<evidence type="ECO:0000313" key="10">
    <source>
        <dbReference type="Proteomes" id="UP000176287"/>
    </source>
</evidence>
<evidence type="ECO:0000259" key="8">
    <source>
        <dbReference type="Pfam" id="PF00883"/>
    </source>
</evidence>
<name>A0A1G2CKK7_9BACT</name>
<evidence type="ECO:0000256" key="5">
    <source>
        <dbReference type="ARBA" id="ARBA00022670"/>
    </source>
</evidence>
<dbReference type="AlphaFoldDB" id="A0A1G2CKK7"/>
<dbReference type="Gene3D" id="3.40.220.10">
    <property type="entry name" value="Leucine Aminopeptidase, subunit E, domain 1"/>
    <property type="match status" value="1"/>
</dbReference>
<sequence>MNIQLWSKIKNSSVPVLFLKNKGKAKEHHFFKLLSEGDKNYIGRFLNKNSDDEFSRSLLLPSGKKAIVILVKENKGKFPLRKTIISMRRIILLARKEKIKDIAVNLNDFLPTTNYKLPSFADASAGRQTEKIAELMATQFELANFEFNTYKTKPKTGWLSVDSVLVISDENTALKKAVANGKIIGEEINKARALSNTPGGDMTPQKLAEAAVKSGRASGFKVKVLNEAQIKKLGMGGIIGVSKGSAERPRFIIMEYMKGKKGEKPIALVGKGVTFDTGGLNLKPSSYIYEMHMDMSGGAAVIHTIAALARLKVKKNIVGLVPAVENMPSGSSYHPGDLLKTLNGKTIEVLDTDAEGRVILADALEYSKKYKPELVIDIATLTGAAMAALGQRASAIFSTDLKIENEMREAGEKTGDYVWPLPLWEEYEEEIKGTFGDFANVGKTRYGGAITGAVFLWQFIKSDVRHETKDKKQKEIPWVHLDIAPRMTSIESDSLAKGAAGASIGLLIKFLREFR</sequence>
<comment type="function">
    <text evidence="7">Presumably involved in the processing and regular turnover of intracellular proteins. Catalyzes the removal of unsubstituted N-terminal amino acids from various peptides.</text>
</comment>
<feature type="binding site" evidence="7">
    <location>
        <position position="294"/>
    </location>
    <ligand>
        <name>Mn(2+)</name>
        <dbReference type="ChEBI" id="CHEBI:29035"/>
        <label>2</label>
    </ligand>
</feature>
<dbReference type="SUPFAM" id="SSF53187">
    <property type="entry name" value="Zn-dependent exopeptidases"/>
    <property type="match status" value="1"/>
</dbReference>
<evidence type="ECO:0000256" key="6">
    <source>
        <dbReference type="ARBA" id="ARBA00022801"/>
    </source>
</evidence>
<feature type="binding site" evidence="7">
    <location>
        <position position="276"/>
    </location>
    <ligand>
        <name>Mn(2+)</name>
        <dbReference type="ChEBI" id="CHEBI:29035"/>
        <label>1</label>
    </ligand>
</feature>
<keyword evidence="6 7" id="KW-0378">Hydrolase</keyword>
<dbReference type="CDD" id="cd00433">
    <property type="entry name" value="Peptidase_M17"/>
    <property type="match status" value="1"/>
</dbReference>
<keyword evidence="7" id="KW-0464">Manganese</keyword>
<evidence type="ECO:0000256" key="7">
    <source>
        <dbReference type="HAMAP-Rule" id="MF_00181"/>
    </source>
</evidence>
<dbReference type="GO" id="GO:0006508">
    <property type="term" value="P:proteolysis"/>
    <property type="evidence" value="ECO:0007669"/>
    <property type="project" value="UniProtKB-KW"/>
</dbReference>
<dbReference type="Proteomes" id="UP000176287">
    <property type="component" value="Unassembled WGS sequence"/>
</dbReference>
<feature type="binding site" evidence="7">
    <location>
        <position position="355"/>
    </location>
    <ligand>
        <name>Mn(2+)</name>
        <dbReference type="ChEBI" id="CHEBI:29035"/>
        <label>1</label>
    </ligand>
</feature>
<dbReference type="InterPro" id="IPR023042">
    <property type="entry name" value="Peptidase_M17_leu_NH2_pept"/>
</dbReference>
<feature type="binding site" evidence="7">
    <location>
        <position position="276"/>
    </location>
    <ligand>
        <name>Mn(2+)</name>
        <dbReference type="ChEBI" id="CHEBI:29035"/>
        <label>2</label>
    </ligand>
</feature>
<keyword evidence="7" id="KW-0963">Cytoplasm</keyword>
<dbReference type="HAMAP" id="MF_00181">
    <property type="entry name" value="Cytosol_peptidase_M17"/>
    <property type="match status" value="1"/>
</dbReference>
<feature type="binding site" evidence="7">
    <location>
        <position position="353"/>
    </location>
    <ligand>
        <name>Mn(2+)</name>
        <dbReference type="ChEBI" id="CHEBI:29035"/>
        <label>1</label>
    </ligand>
</feature>